<dbReference type="Pfam" id="PF00078">
    <property type="entry name" value="RVT_1"/>
    <property type="match status" value="1"/>
</dbReference>
<evidence type="ECO:0000313" key="4">
    <source>
        <dbReference type="EMBL" id="KAG7511668.1"/>
    </source>
</evidence>
<sequence length="1372" mass="153376">MNGFELEGSQVAVRPRRCASPLAQVSLLQKCILICVRENMKKIQLSMTFSFLSAVLSVLATMLATSIIRLASICLGTCGWENMLSWSWKVQLTILIVFVISVATLRTMLNSYLPLIRVLLFVFLTRRVRRVNAQNGSVLALDESCVRVRLCRTYTEQYSSGGSDKVTWIESSASLQSHRRTGIVFQWWHLRLGSPPPASHHQHVVPHVVFVLFVGDSHLRAIVDGHVKISHKQLSFGLMSTPGADAKDLRTEMCLVSILFYLNKHYICLFSQRDLWSWDGVHLSDGSGMRTLVTLLCDKCSQELAMALAQEESRSMLPAVPAPAPRLAPRTGSSSPPKGVKVQLRKFPPMLEMMDSVRPGNLDQKEPSTSAKGPTGVKRPRSPSAPKKSCGNQKVKVEEWPELPKDVSVEVGDWPGVPKAVAEVPVERPRRRIVFKKRRTSQQGAAADVVELPRPHPNSCEEEIIVVSDTDSVDEGTVISDTDSEGSISFGCFDTVPRSFGVRSLRESLLMQDSEGHRSWKIGAKRRTTTIPTRTSKRVKRIKELVFNPVRNDLISQSSFVRIASVPVRQCEATTGYNFRQHSSNTKGHYVFHDNRECRLTLSRYLNNRILHADGRQRSVIYLPVFVSLVYPRGRERTDSRRMKRCIQSATQKHRVILKKERRVKKHLKMHTTVRQEEDKFYGLNLCSATCSQLLQQWSIINPRCLQGRTIINHGKFGSDWTRIRKVVAFDTIISYRKRSSSVHSPLAAHICQNQGPTIILHIPRCTGFQDSKSRFRGPEPAPKLINFCKRIRPGVQTVKKTSDLRPALNMSVKDDLLTGSTTPETGTMVGPVKNVSVLWCKKNRKNKHFGDVLQTCSGAGSGVTYKVLCRSANSAAEDVEAFSCPDVDGELVPPFGSEDSEQSRVLRMPLRSSQLDRIHDGLKHCSHLLHMLLPGLTMNDDVIQTCVHRELKPPTRSPQNQEVGEKETEKTVQQSVVLIQILMANIRIENSAKLLKVDQAHRLSNAHSKPSDRPRPVAEASVAPLAADDTHHSVGENTGNHRLLEIQATRQGSTRILMQVGSVGWALSRVPCCDFKNLITSSVCFSLRLDLGRNVNTQGDHPPSRKTPQVHVSIRSAGSPKRPAPQPLAWPQPYSPGSSSVAPLGCFHCIHGIHVKSFTKKFKVPSTWVTVSGVPPFIPNEALAQELKRFGRMYFKCVPVARVSAVRCLWRPVSLARCCLRYLLLKKSHVVDTWRMKHPDVKEYTWAKAFDHVDHDLFSTLQAFVVGGSFLSWVQLLYSEACCVVKVGGGLSRPIPVRRGIRQGCPISGQLYSITIKSLLCRPRSRLGGLVLAELGQSPPVVVLAHAEDVNVFIQDQRDVQELEKSLLLRE</sequence>
<feature type="region of interest" description="Disordered" evidence="1">
    <location>
        <begin position="951"/>
        <end position="970"/>
    </location>
</feature>
<organism evidence="4 5">
    <name type="scientific">Solea senegalensis</name>
    <name type="common">Senegalese sole</name>
    <dbReference type="NCBI Taxonomy" id="28829"/>
    <lineage>
        <taxon>Eukaryota</taxon>
        <taxon>Metazoa</taxon>
        <taxon>Chordata</taxon>
        <taxon>Craniata</taxon>
        <taxon>Vertebrata</taxon>
        <taxon>Euteleostomi</taxon>
        <taxon>Actinopterygii</taxon>
        <taxon>Neopterygii</taxon>
        <taxon>Teleostei</taxon>
        <taxon>Neoteleostei</taxon>
        <taxon>Acanthomorphata</taxon>
        <taxon>Carangaria</taxon>
        <taxon>Pleuronectiformes</taxon>
        <taxon>Pleuronectoidei</taxon>
        <taxon>Soleidae</taxon>
        <taxon>Solea</taxon>
    </lineage>
</organism>
<dbReference type="EMBL" id="JAGKHQ010000007">
    <property type="protein sequence ID" value="KAG7511668.1"/>
    <property type="molecule type" value="Genomic_DNA"/>
</dbReference>
<dbReference type="InterPro" id="IPR000477">
    <property type="entry name" value="RT_dom"/>
</dbReference>
<keyword evidence="2" id="KW-0472">Membrane</keyword>
<evidence type="ECO:0000259" key="3">
    <source>
        <dbReference type="Pfam" id="PF00078"/>
    </source>
</evidence>
<name>A0AAV6S185_SOLSE</name>
<feature type="transmembrane region" description="Helical" evidence="2">
    <location>
        <begin position="88"/>
        <end position="105"/>
    </location>
</feature>
<feature type="region of interest" description="Disordered" evidence="1">
    <location>
        <begin position="317"/>
        <end position="341"/>
    </location>
</feature>
<proteinExistence type="predicted"/>
<feature type="region of interest" description="Disordered" evidence="1">
    <location>
        <begin position="354"/>
        <end position="394"/>
    </location>
</feature>
<keyword evidence="2" id="KW-1133">Transmembrane helix</keyword>
<reference evidence="4 5" key="1">
    <citation type="journal article" date="2021" name="Sci. Rep.">
        <title>Chromosome anchoring in Senegalese sole (Solea senegalensis) reveals sex-associated markers and genome rearrangements in flatfish.</title>
        <authorList>
            <person name="Guerrero-Cozar I."/>
            <person name="Gomez-Garrido J."/>
            <person name="Berbel C."/>
            <person name="Martinez-Blanch J.F."/>
            <person name="Alioto T."/>
            <person name="Claros M.G."/>
            <person name="Gagnaire P.A."/>
            <person name="Manchado M."/>
        </authorList>
    </citation>
    <scope>NUCLEOTIDE SEQUENCE [LARGE SCALE GENOMIC DNA]</scope>
    <source>
        <strain evidence="4">Sse05_10M</strain>
    </source>
</reference>
<keyword evidence="2" id="KW-0812">Transmembrane</keyword>
<comment type="caution">
    <text evidence="4">The sequence shown here is derived from an EMBL/GenBank/DDBJ whole genome shotgun (WGS) entry which is preliminary data.</text>
</comment>
<evidence type="ECO:0000256" key="1">
    <source>
        <dbReference type="SAM" id="MobiDB-lite"/>
    </source>
</evidence>
<evidence type="ECO:0000313" key="5">
    <source>
        <dbReference type="Proteomes" id="UP000693946"/>
    </source>
</evidence>
<feature type="domain" description="Reverse transcriptase" evidence="3">
    <location>
        <begin position="1248"/>
        <end position="1364"/>
    </location>
</feature>
<accession>A0AAV6S185</accession>
<protein>
    <recommendedName>
        <fullName evidence="3">Reverse transcriptase domain-containing protein</fullName>
    </recommendedName>
</protein>
<dbReference type="Proteomes" id="UP000693946">
    <property type="component" value="Linkage Group LG15"/>
</dbReference>
<gene>
    <name evidence="4" type="ORF">JOB18_007011</name>
</gene>
<feature type="region of interest" description="Disordered" evidence="1">
    <location>
        <begin position="1096"/>
        <end position="1130"/>
    </location>
</feature>
<feature type="transmembrane region" description="Helical" evidence="2">
    <location>
        <begin position="47"/>
        <end position="68"/>
    </location>
</feature>
<evidence type="ECO:0000256" key="2">
    <source>
        <dbReference type="SAM" id="Phobius"/>
    </source>
</evidence>
<dbReference type="PANTHER" id="PTHR19446">
    <property type="entry name" value="REVERSE TRANSCRIPTASES"/>
    <property type="match status" value="1"/>
</dbReference>
<keyword evidence="5" id="KW-1185">Reference proteome</keyword>